<dbReference type="Gene3D" id="3.40.50.1240">
    <property type="entry name" value="Phosphoglycerate mutase-like"/>
    <property type="match status" value="1"/>
</dbReference>
<protein>
    <recommendedName>
        <fullName evidence="2">phosphoglycerate mutase (2,3-diphosphoglycerate-dependent)</fullName>
        <ecNumber evidence="2">5.4.2.11</ecNumber>
    </recommendedName>
</protein>
<dbReference type="EMBL" id="AEON01000002">
    <property type="protein sequence ID" value="EFT82915.1"/>
    <property type="molecule type" value="Genomic_DNA"/>
</dbReference>
<dbReference type="CDD" id="cd07067">
    <property type="entry name" value="HP_PGM_like"/>
    <property type="match status" value="1"/>
</dbReference>
<dbReference type="eggNOG" id="COG0406">
    <property type="taxonomic scope" value="Bacteria"/>
</dbReference>
<keyword evidence="10" id="KW-1185">Reference proteome</keyword>
<dbReference type="HOGENOM" id="CLU_033323_8_4_11"/>
<evidence type="ECO:0000256" key="2">
    <source>
        <dbReference type="ARBA" id="ARBA00012028"/>
    </source>
</evidence>
<keyword evidence="4" id="KW-0413">Isomerase</keyword>
<gene>
    <name evidence="9" type="ORF">HMPREF0620_1600</name>
</gene>
<evidence type="ECO:0000256" key="3">
    <source>
        <dbReference type="ARBA" id="ARBA00023152"/>
    </source>
</evidence>
<dbReference type="SMART" id="SM00855">
    <property type="entry name" value="PGAM"/>
    <property type="match status" value="1"/>
</dbReference>
<dbReference type="Pfam" id="PF00300">
    <property type="entry name" value="His_Phos_1"/>
    <property type="match status" value="1"/>
</dbReference>
<keyword evidence="3" id="KW-0324">Glycolysis</keyword>
<feature type="active site" description="Proton donor/acceptor" evidence="5">
    <location>
        <position position="119"/>
    </location>
</feature>
<dbReference type="SUPFAM" id="SSF53254">
    <property type="entry name" value="Phosphoglycerate mutase-like"/>
    <property type="match status" value="1"/>
</dbReference>
<dbReference type="AlphaFoldDB" id="E6K2C7"/>
<evidence type="ECO:0000256" key="6">
    <source>
        <dbReference type="PIRSR" id="PIRSR613078-2"/>
    </source>
</evidence>
<dbReference type="InterPro" id="IPR029033">
    <property type="entry name" value="His_PPase_superfam"/>
</dbReference>
<comment type="caution">
    <text evidence="9">The sequence shown here is derived from an EMBL/GenBank/DDBJ whole genome shotgun (WGS) entry which is preliminary data.</text>
</comment>
<feature type="active site" description="Tele-phosphohistidine intermediate" evidence="5">
    <location>
        <position position="43"/>
    </location>
</feature>
<feature type="region of interest" description="Disordered" evidence="8">
    <location>
        <begin position="1"/>
        <end position="34"/>
    </location>
</feature>
<organism evidence="9 10">
    <name type="scientific">Parascardovia denticolens DSM 10105 = JCM 12538</name>
    <dbReference type="NCBI Taxonomy" id="864564"/>
    <lineage>
        <taxon>Bacteria</taxon>
        <taxon>Bacillati</taxon>
        <taxon>Actinomycetota</taxon>
        <taxon>Actinomycetes</taxon>
        <taxon>Bifidobacteriales</taxon>
        <taxon>Bifidobacteriaceae</taxon>
        <taxon>Parascardovia</taxon>
    </lineage>
</organism>
<comment type="similarity">
    <text evidence="1">Belongs to the phosphoglycerate mutase family. BPG-dependent PGAM subfamily.</text>
</comment>
<dbReference type="GO" id="GO:0006096">
    <property type="term" value="P:glycolytic process"/>
    <property type="evidence" value="ECO:0007669"/>
    <property type="project" value="UniProtKB-KW"/>
</dbReference>
<evidence type="ECO:0000256" key="7">
    <source>
        <dbReference type="PIRSR" id="PIRSR613078-3"/>
    </source>
</evidence>
<evidence type="ECO:0000256" key="1">
    <source>
        <dbReference type="ARBA" id="ARBA00006717"/>
    </source>
</evidence>
<sequence length="255" mass="28283">MRPKDEAGDGPSPCKDRHDDARLTMTNDTQRENKPGKLLLLRHGQTLWSQSGQYTGRTDIPLTEEGRRQAQEAGRRLALLFPDDSFPISHVFTSPLRRAHVTAQLAGFGDCQVESDLAEFDYGPAEGRTRGQVAAALGQDDWDVWSQGPLTLPASLQGEREEEIPGYGPVTVVNGVGESAEMAADRTGEVIERALPYLEAGQNVLCVAHAHILRLLTTRWVGLQPADARIFELDTAHFALLSWHHANRVIERWNF</sequence>
<evidence type="ECO:0000313" key="9">
    <source>
        <dbReference type="EMBL" id="EFT82915.1"/>
    </source>
</evidence>
<accession>E6K2C7</accession>
<evidence type="ECO:0000313" key="10">
    <source>
        <dbReference type="Proteomes" id="UP000004946"/>
    </source>
</evidence>
<evidence type="ECO:0000256" key="5">
    <source>
        <dbReference type="PIRSR" id="PIRSR613078-1"/>
    </source>
</evidence>
<dbReference type="GO" id="GO:0004619">
    <property type="term" value="F:phosphoglycerate mutase activity"/>
    <property type="evidence" value="ECO:0007669"/>
    <property type="project" value="UniProtKB-EC"/>
</dbReference>
<feature type="site" description="Transition state stabilizer" evidence="7">
    <location>
        <position position="209"/>
    </location>
</feature>
<proteinExistence type="inferred from homology"/>
<evidence type="ECO:0000256" key="8">
    <source>
        <dbReference type="SAM" id="MobiDB-lite"/>
    </source>
</evidence>
<feature type="binding site" evidence="6">
    <location>
        <begin position="119"/>
        <end position="122"/>
    </location>
    <ligand>
        <name>substrate</name>
    </ligand>
</feature>
<feature type="binding site" evidence="6">
    <location>
        <begin position="55"/>
        <end position="56"/>
    </location>
    <ligand>
        <name>substrate</name>
    </ligand>
</feature>
<dbReference type="PANTHER" id="PTHR11931">
    <property type="entry name" value="PHOSPHOGLYCERATE MUTASE"/>
    <property type="match status" value="1"/>
</dbReference>
<dbReference type="EC" id="5.4.2.11" evidence="2"/>
<dbReference type="InterPro" id="IPR005952">
    <property type="entry name" value="Phosphogly_mut1"/>
</dbReference>
<reference evidence="9 10" key="1">
    <citation type="submission" date="2010-12" db="EMBL/GenBank/DDBJ databases">
        <authorList>
            <person name="Muzny D."/>
            <person name="Qin X."/>
            <person name="Buhay C."/>
            <person name="Dugan-Rocha S."/>
            <person name="Ding Y."/>
            <person name="Chen G."/>
            <person name="Hawes A."/>
            <person name="Holder M."/>
            <person name="Jhangiani S."/>
            <person name="Johnson A."/>
            <person name="Khan Z."/>
            <person name="Li Z."/>
            <person name="Liu W."/>
            <person name="Liu X."/>
            <person name="Perez L."/>
            <person name="Shen H."/>
            <person name="Wang Q."/>
            <person name="Watt J."/>
            <person name="Xi L."/>
            <person name="Xin Y."/>
            <person name="Zhou J."/>
            <person name="Deng J."/>
            <person name="Jiang H."/>
            <person name="Liu Y."/>
            <person name="Qu J."/>
            <person name="Song X.-Z."/>
            <person name="Zhang L."/>
            <person name="Villasana D."/>
            <person name="Johnson A."/>
            <person name="Liu J."/>
            <person name="Liyanage D."/>
            <person name="Lorensuhewa L."/>
            <person name="Robinson T."/>
            <person name="Song A."/>
            <person name="Song B.-B."/>
            <person name="Dinh H."/>
            <person name="Thornton R."/>
            <person name="Coyle M."/>
            <person name="Francisco L."/>
            <person name="Jackson L."/>
            <person name="Javaid M."/>
            <person name="Korchina V."/>
            <person name="Kovar C."/>
            <person name="Mata R."/>
            <person name="Mathew T."/>
            <person name="Ngo R."/>
            <person name="Nguyen L."/>
            <person name="Nguyen N."/>
            <person name="Okwuonu G."/>
            <person name="Ongeri F."/>
            <person name="Pham C."/>
            <person name="Simmons D."/>
            <person name="Wilczek-Boney K."/>
            <person name="Hale W."/>
            <person name="Jakkamsetti A."/>
            <person name="Pham P."/>
            <person name="Ruth R."/>
            <person name="San Lucas F."/>
            <person name="Warren J."/>
            <person name="Zhang J."/>
            <person name="Zhao Z."/>
            <person name="Zhou C."/>
            <person name="Zhu D."/>
            <person name="Lee S."/>
            <person name="Bess C."/>
            <person name="Blankenburg K."/>
            <person name="Forbes L."/>
            <person name="Fu Q."/>
            <person name="Gubbala S."/>
            <person name="Hirani K."/>
            <person name="Jayaseelan J.C."/>
            <person name="Lara F."/>
            <person name="Munidasa M."/>
            <person name="Palculict T."/>
            <person name="Patil S."/>
            <person name="Pu L.-L."/>
            <person name="Saada N."/>
            <person name="Tang L."/>
            <person name="Weissenberger G."/>
            <person name="Zhu Y."/>
            <person name="Hemphill L."/>
            <person name="Shang Y."/>
            <person name="Youmans B."/>
            <person name="Ayvaz T."/>
            <person name="Ross M."/>
            <person name="Santibanez J."/>
            <person name="Aqrawi P."/>
            <person name="Gross S."/>
            <person name="Joshi V."/>
            <person name="Fowler G."/>
            <person name="Nazareth L."/>
            <person name="Reid J."/>
            <person name="Worley K."/>
            <person name="Petrosino J."/>
            <person name="Highlander S."/>
            <person name="Gibbs R."/>
        </authorList>
    </citation>
    <scope>NUCLEOTIDE SEQUENCE [LARGE SCALE GENOMIC DNA]</scope>
    <source>
        <strain evidence="9 10">DSM 10105</strain>
    </source>
</reference>
<dbReference type="Proteomes" id="UP000004946">
    <property type="component" value="Chromosome"/>
</dbReference>
<dbReference type="InterPro" id="IPR013078">
    <property type="entry name" value="His_Pase_superF_clade-1"/>
</dbReference>
<name>E6K2C7_PARDN</name>
<feature type="binding site" evidence="6">
    <location>
        <position position="98"/>
    </location>
    <ligand>
        <name>substrate</name>
    </ligand>
</feature>
<evidence type="ECO:0000256" key="4">
    <source>
        <dbReference type="ARBA" id="ARBA00023235"/>
    </source>
</evidence>